<dbReference type="GO" id="GO:0005886">
    <property type="term" value="C:plasma membrane"/>
    <property type="evidence" value="ECO:0007669"/>
    <property type="project" value="UniProtKB-SubCell"/>
</dbReference>
<feature type="transmembrane region" description="Helical" evidence="1">
    <location>
        <begin position="240"/>
        <end position="262"/>
    </location>
</feature>
<proteinExistence type="predicted"/>
<organism evidence="2 3">
    <name type="scientific">Allocatelliglobosispora scoriae</name>
    <dbReference type="NCBI Taxonomy" id="643052"/>
    <lineage>
        <taxon>Bacteria</taxon>
        <taxon>Bacillati</taxon>
        <taxon>Actinomycetota</taxon>
        <taxon>Actinomycetes</taxon>
        <taxon>Micromonosporales</taxon>
        <taxon>Micromonosporaceae</taxon>
        <taxon>Allocatelliglobosispora</taxon>
    </lineage>
</organism>
<keyword evidence="1" id="KW-0472">Membrane</keyword>
<feature type="transmembrane region" description="Helical" evidence="1">
    <location>
        <begin position="162"/>
        <end position="192"/>
    </location>
</feature>
<feature type="transmembrane region" description="Helical" evidence="1">
    <location>
        <begin position="308"/>
        <end position="328"/>
    </location>
</feature>
<accession>A0A841BTC5</accession>
<dbReference type="GO" id="GO:0140359">
    <property type="term" value="F:ABC-type transporter activity"/>
    <property type="evidence" value="ECO:0007669"/>
    <property type="project" value="InterPro"/>
</dbReference>
<protein>
    <submittedName>
        <fullName evidence="2">ABC-type transport system involved in multi-copper enzyme maturation permease subunit</fullName>
    </submittedName>
</protein>
<name>A0A841BTC5_9ACTN</name>
<dbReference type="RefSeq" id="WP_184838218.1">
    <property type="nucleotide sequence ID" value="NZ_JACHMN010000002.1"/>
</dbReference>
<feature type="transmembrane region" description="Helical" evidence="1">
    <location>
        <begin position="116"/>
        <end position="141"/>
    </location>
</feature>
<keyword evidence="3" id="KW-1185">Reference proteome</keyword>
<keyword evidence="1" id="KW-1133">Transmembrane helix</keyword>
<gene>
    <name evidence="2" type="ORF">F4553_004057</name>
</gene>
<dbReference type="EMBL" id="JACHMN010000002">
    <property type="protein sequence ID" value="MBB5870678.1"/>
    <property type="molecule type" value="Genomic_DNA"/>
</dbReference>
<evidence type="ECO:0000256" key="1">
    <source>
        <dbReference type="SAM" id="Phobius"/>
    </source>
</evidence>
<dbReference type="Proteomes" id="UP000587527">
    <property type="component" value="Unassembled WGS sequence"/>
</dbReference>
<dbReference type="Pfam" id="PF12679">
    <property type="entry name" value="ABC2_membrane_2"/>
    <property type="match status" value="1"/>
</dbReference>
<reference evidence="2 3" key="1">
    <citation type="submission" date="2020-08" db="EMBL/GenBank/DDBJ databases">
        <title>Sequencing the genomes of 1000 actinobacteria strains.</title>
        <authorList>
            <person name="Klenk H.-P."/>
        </authorList>
    </citation>
    <scope>NUCLEOTIDE SEQUENCE [LARGE SCALE GENOMIC DNA]</scope>
    <source>
        <strain evidence="2 3">DSM 45362</strain>
    </source>
</reference>
<feature type="transmembrane region" description="Helical" evidence="1">
    <location>
        <begin position="20"/>
        <end position="37"/>
    </location>
</feature>
<evidence type="ECO:0000313" key="2">
    <source>
        <dbReference type="EMBL" id="MBB5870678.1"/>
    </source>
</evidence>
<sequence>MSIVRAERRRLFKRRFTKYMILVGIVILAAIAAGVFFTNSKPGPETLAAAQAQADRQYEDSIGYWNSRGKAECEASMKANPDTSKMPVEEVCRGPRKEDFQAEWYMPSSFDFKDEFPAMITVWAAIMGLITFVIGASFVGAEWNSGGMMNLLLWRPKRSVVLSAKLGSLIGGAVVWSLAIGAVWTAALWFVATVRGTTTGMTSGTWQSFGLMGLRGLGLALTLGIIGFTLATLGRHTAMALGVAAAVIVVFQFGVGIVLNLAGVRWVEAYLLPTHMIAWMDKEYIIEDYQSCNFSSGECKPETLTLTWVNTGTVMAIIIAVLVGLSYWNMSRRDVA</sequence>
<keyword evidence="1" id="KW-0812">Transmembrane</keyword>
<feature type="transmembrane region" description="Helical" evidence="1">
    <location>
        <begin position="212"/>
        <end position="233"/>
    </location>
</feature>
<comment type="caution">
    <text evidence="2">The sequence shown here is derived from an EMBL/GenBank/DDBJ whole genome shotgun (WGS) entry which is preliminary data.</text>
</comment>
<evidence type="ECO:0000313" key="3">
    <source>
        <dbReference type="Proteomes" id="UP000587527"/>
    </source>
</evidence>
<dbReference type="AlphaFoldDB" id="A0A841BTC5"/>